<name>A0A1H4B401_9GAMM</name>
<evidence type="ECO:0000313" key="5">
    <source>
        <dbReference type="EMBL" id="SEA42915.1"/>
    </source>
</evidence>
<feature type="binding site" evidence="3">
    <location>
        <position position="387"/>
    </location>
    <ligand>
        <name>Zn(2+)</name>
        <dbReference type="ChEBI" id="CHEBI:29105"/>
        <label>2</label>
    </ligand>
</feature>
<gene>
    <name evidence="5" type="ORF">SAMN05216562_3092</name>
</gene>
<dbReference type="CDD" id="cd03884">
    <property type="entry name" value="M20_bAS"/>
    <property type="match status" value="1"/>
</dbReference>
<dbReference type="SUPFAM" id="SSF53187">
    <property type="entry name" value="Zn-dependent exopeptidases"/>
    <property type="match status" value="1"/>
</dbReference>
<dbReference type="SUPFAM" id="SSF55031">
    <property type="entry name" value="Bacterial exopeptidase dimerisation domain"/>
    <property type="match status" value="1"/>
</dbReference>
<evidence type="ECO:0000256" key="3">
    <source>
        <dbReference type="PIRSR" id="PIRSR001235-1"/>
    </source>
</evidence>
<dbReference type="Pfam" id="PF01546">
    <property type="entry name" value="Peptidase_M20"/>
    <property type="match status" value="1"/>
</dbReference>
<protein>
    <submittedName>
        <fullName evidence="5">N-carbamoyl-L-amino-acid hydrolase</fullName>
    </submittedName>
</protein>
<sequence>MTGVSDLRINSARLMGDLESLAAIGRASEGGIHRAAFSDAYRQAVDWLIDRMQAAGMETRIDAVGNVIGRMGPADGAVIMTGSHIDTVRNGGPLDGALGVLAGIEVARVLSENKVVLGAPYEVVAFNDEEGAFLSLMGAMALSGTIRDEDLQSAANAEGVRLIDAMRESGLDPDRYHQAAYPAESIAKYLELHIEQGPVLENLDLEIGVVDGIVCQRNIEYTFRGQSNHAGTTPMNMRRDTFRAAAEFVTHSYALLDQGYANESTRMTFGTCAIAPGYSNVIPRETTVRLDNRDLDESSSARLVERVAQIAVETADKYNVEIDINERCTNPAALMDGGLIESLQAVARDLGYSHQVMPSGAGHDAQAMALICKAGMIFVPSRRGLSHHPDEWTAPELLAKGVNVLLQALLRELS</sequence>
<dbReference type="Pfam" id="PF07687">
    <property type="entry name" value="M20_dimer"/>
    <property type="match status" value="1"/>
</dbReference>
<dbReference type="NCBIfam" id="TIGR01879">
    <property type="entry name" value="hydantase"/>
    <property type="match status" value="1"/>
</dbReference>
<evidence type="ECO:0000256" key="1">
    <source>
        <dbReference type="ARBA" id="ARBA00006153"/>
    </source>
</evidence>
<feature type="binding site" evidence="3">
    <location>
        <position position="193"/>
    </location>
    <ligand>
        <name>Zn(2+)</name>
        <dbReference type="ChEBI" id="CHEBI:29105"/>
        <label>1</label>
    </ligand>
</feature>
<dbReference type="InterPro" id="IPR036264">
    <property type="entry name" value="Bact_exopeptidase_dim_dom"/>
</dbReference>
<feature type="binding site" evidence="3">
    <location>
        <position position="130"/>
    </location>
    <ligand>
        <name>Zn(2+)</name>
        <dbReference type="ChEBI" id="CHEBI:29105"/>
        <label>2</label>
    </ligand>
</feature>
<dbReference type="InterPro" id="IPR011650">
    <property type="entry name" value="Peptidase_M20_dimer"/>
</dbReference>
<dbReference type="InterPro" id="IPR002933">
    <property type="entry name" value="Peptidase_M20"/>
</dbReference>
<keyword evidence="3" id="KW-0862">Zinc</keyword>
<dbReference type="GO" id="GO:0046872">
    <property type="term" value="F:metal ion binding"/>
    <property type="evidence" value="ECO:0007669"/>
    <property type="project" value="UniProtKB-KW"/>
</dbReference>
<dbReference type="PANTHER" id="PTHR32494:SF5">
    <property type="entry name" value="ALLANTOATE AMIDOHYDROLASE"/>
    <property type="match status" value="1"/>
</dbReference>
<reference evidence="6" key="1">
    <citation type="submission" date="2016-10" db="EMBL/GenBank/DDBJ databases">
        <authorList>
            <person name="Varghese N."/>
            <person name="Submissions S."/>
        </authorList>
    </citation>
    <scope>NUCLEOTIDE SEQUENCE [LARGE SCALE GENOMIC DNA]</scope>
    <source>
        <strain evidence="6">CGMCC 1.10657</strain>
    </source>
</reference>
<feature type="domain" description="Peptidase M20 dimerisation" evidence="4">
    <location>
        <begin position="221"/>
        <end position="318"/>
    </location>
</feature>
<dbReference type="Gene3D" id="3.30.70.360">
    <property type="match status" value="1"/>
</dbReference>
<dbReference type="Proteomes" id="UP000198658">
    <property type="component" value="Unassembled WGS sequence"/>
</dbReference>
<dbReference type="STRING" id="658218.SAMN05216562_3092"/>
<dbReference type="RefSeq" id="WP_170833236.1">
    <property type="nucleotide sequence ID" value="NZ_FNQO01000004.1"/>
</dbReference>
<comment type="similarity">
    <text evidence="1">Belongs to the peptidase M20 family.</text>
</comment>
<keyword evidence="2 5" id="KW-0378">Hydrolase</keyword>
<evidence type="ECO:0000259" key="4">
    <source>
        <dbReference type="Pfam" id="PF07687"/>
    </source>
</evidence>
<organism evidence="5 6">
    <name type="scientific">Microbulbifer marinus</name>
    <dbReference type="NCBI Taxonomy" id="658218"/>
    <lineage>
        <taxon>Bacteria</taxon>
        <taxon>Pseudomonadati</taxon>
        <taxon>Pseudomonadota</taxon>
        <taxon>Gammaproteobacteria</taxon>
        <taxon>Cellvibrionales</taxon>
        <taxon>Microbulbiferaceae</taxon>
        <taxon>Microbulbifer</taxon>
    </lineage>
</organism>
<keyword evidence="6" id="KW-1185">Reference proteome</keyword>
<accession>A0A1H4B401</accession>
<feature type="binding site" evidence="3">
    <location>
        <position position="95"/>
    </location>
    <ligand>
        <name>Zn(2+)</name>
        <dbReference type="ChEBI" id="CHEBI:29105"/>
        <label>1</label>
    </ligand>
</feature>
<proteinExistence type="inferred from homology"/>
<dbReference type="EMBL" id="FNQO01000004">
    <property type="protein sequence ID" value="SEA42915.1"/>
    <property type="molecule type" value="Genomic_DNA"/>
</dbReference>
<dbReference type="PANTHER" id="PTHR32494">
    <property type="entry name" value="ALLANTOATE DEIMINASE-RELATED"/>
    <property type="match status" value="1"/>
</dbReference>
<dbReference type="NCBIfam" id="NF006771">
    <property type="entry name" value="PRK09290.1-5"/>
    <property type="match status" value="1"/>
</dbReference>
<dbReference type="GO" id="GO:0016813">
    <property type="term" value="F:hydrolase activity, acting on carbon-nitrogen (but not peptide) bonds, in linear amidines"/>
    <property type="evidence" value="ECO:0007669"/>
    <property type="project" value="InterPro"/>
</dbReference>
<evidence type="ECO:0000313" key="6">
    <source>
        <dbReference type="Proteomes" id="UP000198658"/>
    </source>
</evidence>
<dbReference type="AlphaFoldDB" id="A0A1H4B401"/>
<dbReference type="Gene3D" id="3.40.630.10">
    <property type="entry name" value="Zn peptidases"/>
    <property type="match status" value="1"/>
</dbReference>
<comment type="cofactor">
    <cofactor evidence="3">
        <name>Zn(2+)</name>
        <dbReference type="ChEBI" id="CHEBI:29105"/>
    </cofactor>
    <text evidence="3">Binds 2 Zn(2+) ions per subunit.</text>
</comment>
<dbReference type="InterPro" id="IPR010158">
    <property type="entry name" value="Amidase_Cbmase"/>
</dbReference>
<dbReference type="PIRSF" id="PIRSF001235">
    <property type="entry name" value="Amidase_carbamoylase"/>
    <property type="match status" value="1"/>
</dbReference>
<evidence type="ECO:0000256" key="2">
    <source>
        <dbReference type="ARBA" id="ARBA00022801"/>
    </source>
</evidence>
<feature type="binding site" evidence="3">
    <location>
        <position position="84"/>
    </location>
    <ligand>
        <name>Zn(2+)</name>
        <dbReference type="ChEBI" id="CHEBI:29105"/>
        <label>1</label>
    </ligand>
</feature>
<feature type="binding site" evidence="3">
    <location>
        <position position="95"/>
    </location>
    <ligand>
        <name>Zn(2+)</name>
        <dbReference type="ChEBI" id="CHEBI:29105"/>
        <label>2</label>
    </ligand>
</feature>
<keyword evidence="3" id="KW-0479">Metal-binding</keyword>